<reference evidence="2 3" key="1">
    <citation type="submission" date="2016-10" db="EMBL/GenBank/DDBJ databases">
        <authorList>
            <person name="de Groot N.N."/>
        </authorList>
    </citation>
    <scope>NUCLEOTIDE SEQUENCE [LARGE SCALE GENOMIC DNA]</scope>
    <source>
        <strain evidence="2 3">AA1</strain>
    </source>
</reference>
<dbReference type="EMBL" id="FMUX01000012">
    <property type="protein sequence ID" value="SCY57201.1"/>
    <property type="molecule type" value="Genomic_DNA"/>
</dbReference>
<dbReference type="SUPFAM" id="SSF109604">
    <property type="entry name" value="HD-domain/PDEase-like"/>
    <property type="match status" value="1"/>
</dbReference>
<gene>
    <name evidence="2" type="ORF">SAMN05216233_11230</name>
</gene>
<name>A0A1G5H0J5_9BACT</name>
<organism evidence="2 3">
    <name type="scientific">Desulfoluna spongiiphila</name>
    <dbReference type="NCBI Taxonomy" id="419481"/>
    <lineage>
        <taxon>Bacteria</taxon>
        <taxon>Pseudomonadati</taxon>
        <taxon>Thermodesulfobacteriota</taxon>
        <taxon>Desulfobacteria</taxon>
        <taxon>Desulfobacterales</taxon>
        <taxon>Desulfolunaceae</taxon>
        <taxon>Desulfoluna</taxon>
    </lineage>
</organism>
<dbReference type="Proteomes" id="UP000198870">
    <property type="component" value="Unassembled WGS sequence"/>
</dbReference>
<protein>
    <submittedName>
        <fullName evidence="2">HD domain-containing protein</fullName>
    </submittedName>
</protein>
<dbReference type="AlphaFoldDB" id="A0A1G5H0J5"/>
<keyword evidence="3" id="KW-1185">Reference proteome</keyword>
<proteinExistence type="predicted"/>
<dbReference type="InterPro" id="IPR006674">
    <property type="entry name" value="HD_domain"/>
</dbReference>
<evidence type="ECO:0000259" key="1">
    <source>
        <dbReference type="Pfam" id="PF01966"/>
    </source>
</evidence>
<sequence>MLLHQCEKLNVPIDSEFVKMAVVIHDAGKIVHPHEISAPGSNHEPAGEKMLLEKGISPTLARCCLSHARWQDMECSLEELILAVADTLWKGKRIDSLELRVIDHIAGSLKKDRWDVFPALDSLFEAIANDGDNRLSRSKGG</sequence>
<accession>A0A1G5H0J5</accession>
<evidence type="ECO:0000313" key="3">
    <source>
        <dbReference type="Proteomes" id="UP000198870"/>
    </source>
</evidence>
<dbReference type="Pfam" id="PF01966">
    <property type="entry name" value="HD"/>
    <property type="match status" value="1"/>
</dbReference>
<feature type="domain" description="HD" evidence="1">
    <location>
        <begin position="6"/>
        <end position="88"/>
    </location>
</feature>
<evidence type="ECO:0000313" key="2">
    <source>
        <dbReference type="EMBL" id="SCY57201.1"/>
    </source>
</evidence>
<dbReference type="Gene3D" id="1.10.3210.10">
    <property type="entry name" value="Hypothetical protein af1432"/>
    <property type="match status" value="1"/>
</dbReference>